<dbReference type="EMBL" id="AWFH01000001">
    <property type="protein sequence ID" value="KCZ65224.1"/>
    <property type="molecule type" value="Genomic_DNA"/>
</dbReference>
<dbReference type="Pfam" id="PF13563">
    <property type="entry name" value="2_5_RNA_ligase2"/>
    <property type="match status" value="1"/>
</dbReference>
<dbReference type="HAMAP" id="MF_01940">
    <property type="entry name" value="RNA_CPDase"/>
    <property type="match status" value="1"/>
</dbReference>
<keyword evidence="4" id="KW-1185">Reference proteome</keyword>
<sequence>MYRLFAAIAVPDQLHPGLMETQTGLSGASWRPEENFHITLRFFGDVSHTDARDLDELLAAISCPPFELSLEGMGWFGRREPSAVWARVRESDPLRALSAKCDQAARRLGLPLDRRPFTPHVTLAYLHGTPLDETRAWVERHHAYRSGSFWVEGFHLYSSHMGNGPSRYVAEADYILE</sequence>
<accession>A0A059EBB2</accession>
<evidence type="ECO:0000313" key="4">
    <source>
        <dbReference type="Proteomes" id="UP000024547"/>
    </source>
</evidence>
<dbReference type="AlphaFoldDB" id="A0A059EBB2"/>
<keyword evidence="1 2" id="KW-0378">Hydrolase</keyword>
<comment type="similarity">
    <text evidence="2">Belongs to the 2H phosphoesterase superfamily. ThpR family.</text>
</comment>
<dbReference type="RefSeq" id="WP_035547572.1">
    <property type="nucleotide sequence ID" value="NZ_AWFH01000001.1"/>
</dbReference>
<dbReference type="STRING" id="1280948.HY36_02235"/>
<feature type="short sequence motif" description="HXTX 2" evidence="2">
    <location>
        <begin position="120"/>
        <end position="123"/>
    </location>
</feature>
<evidence type="ECO:0000256" key="2">
    <source>
        <dbReference type="HAMAP-Rule" id="MF_01940"/>
    </source>
</evidence>
<dbReference type="OrthoDB" id="9793819at2"/>
<dbReference type="GO" id="GO:0004113">
    <property type="term" value="F:2',3'-cyclic-nucleotide 3'-phosphodiesterase activity"/>
    <property type="evidence" value="ECO:0007669"/>
    <property type="project" value="InterPro"/>
</dbReference>
<protein>
    <recommendedName>
        <fullName evidence="2">RNA 2',3'-cyclic phosphodiesterase</fullName>
        <shortName evidence="2">RNA 2',3'-CPDase</shortName>
        <ecNumber evidence="2">3.1.4.58</ecNumber>
    </recommendedName>
</protein>
<dbReference type="NCBIfam" id="TIGR02258">
    <property type="entry name" value="2_5_ligase"/>
    <property type="match status" value="1"/>
</dbReference>
<comment type="caution">
    <text evidence="3">The sequence shown here is derived from an EMBL/GenBank/DDBJ whole genome shotgun (WGS) entry which is preliminary data.</text>
</comment>
<dbReference type="InterPro" id="IPR009097">
    <property type="entry name" value="Cyclic_Pdiesterase"/>
</dbReference>
<evidence type="ECO:0000256" key="1">
    <source>
        <dbReference type="ARBA" id="ARBA00022801"/>
    </source>
</evidence>
<proteinExistence type="inferred from homology"/>
<reference evidence="3 4" key="1">
    <citation type="journal article" date="2014" name="Antonie Van Leeuwenhoek">
        <title>Hyphomonas beringensis sp. nov. and Hyphomonas chukchiensis sp. nov., isolated from surface seawater of the Bering Sea and Chukchi Sea.</title>
        <authorList>
            <person name="Li C."/>
            <person name="Lai Q."/>
            <person name="Li G."/>
            <person name="Dong C."/>
            <person name="Wang J."/>
            <person name="Liao Y."/>
            <person name="Shao Z."/>
        </authorList>
    </citation>
    <scope>NUCLEOTIDE SEQUENCE [LARGE SCALE GENOMIC DNA]</scope>
    <source>
        <strain evidence="3 4">22II1-22F38</strain>
    </source>
</reference>
<dbReference type="SUPFAM" id="SSF55144">
    <property type="entry name" value="LigT-like"/>
    <property type="match status" value="1"/>
</dbReference>
<dbReference type="GO" id="GO:0008664">
    <property type="term" value="F:RNA 2',3'-cyclic 3'-phosphodiesterase activity"/>
    <property type="evidence" value="ECO:0007669"/>
    <property type="project" value="UniProtKB-EC"/>
</dbReference>
<dbReference type="Proteomes" id="UP000024547">
    <property type="component" value="Unassembled WGS sequence"/>
</dbReference>
<dbReference type="PANTHER" id="PTHR35561:SF1">
    <property type="entry name" value="RNA 2',3'-CYCLIC PHOSPHODIESTERASE"/>
    <property type="match status" value="1"/>
</dbReference>
<name>A0A059EBB2_9PROT</name>
<dbReference type="InterPro" id="IPR004175">
    <property type="entry name" value="RNA_CPDase"/>
</dbReference>
<feature type="active site" description="Proton donor" evidence="2">
    <location>
        <position position="37"/>
    </location>
</feature>
<feature type="active site" description="Proton acceptor" evidence="2">
    <location>
        <position position="120"/>
    </location>
</feature>
<dbReference type="Gene3D" id="3.90.1140.10">
    <property type="entry name" value="Cyclic phosphodiesterase"/>
    <property type="match status" value="1"/>
</dbReference>
<evidence type="ECO:0000313" key="3">
    <source>
        <dbReference type="EMBL" id="KCZ65224.1"/>
    </source>
</evidence>
<feature type="short sequence motif" description="HXTX 1" evidence="2">
    <location>
        <begin position="37"/>
        <end position="40"/>
    </location>
</feature>
<organism evidence="3 4">
    <name type="scientific">Hyphomonas atlantica</name>
    <dbReference type="NCBI Taxonomy" id="1280948"/>
    <lineage>
        <taxon>Bacteria</taxon>
        <taxon>Pseudomonadati</taxon>
        <taxon>Pseudomonadota</taxon>
        <taxon>Alphaproteobacteria</taxon>
        <taxon>Hyphomonadales</taxon>
        <taxon>Hyphomonadaceae</taxon>
        <taxon>Hyphomonas</taxon>
    </lineage>
</organism>
<dbReference type="PANTHER" id="PTHR35561">
    <property type="entry name" value="RNA 2',3'-CYCLIC PHOSPHODIESTERASE"/>
    <property type="match status" value="1"/>
</dbReference>
<gene>
    <name evidence="3" type="ORF">HY36_02235</name>
</gene>
<dbReference type="PATRIC" id="fig|1280948.3.peg.441"/>
<dbReference type="EC" id="3.1.4.58" evidence="2"/>
<comment type="catalytic activity">
    <reaction evidence="2">
        <text>a 3'-end 2',3'-cyclophospho-ribonucleotide-RNA + H2O = a 3'-end 2'-phospho-ribonucleotide-RNA + H(+)</text>
        <dbReference type="Rhea" id="RHEA:11828"/>
        <dbReference type="Rhea" id="RHEA-COMP:10464"/>
        <dbReference type="Rhea" id="RHEA-COMP:17353"/>
        <dbReference type="ChEBI" id="CHEBI:15377"/>
        <dbReference type="ChEBI" id="CHEBI:15378"/>
        <dbReference type="ChEBI" id="CHEBI:83064"/>
        <dbReference type="ChEBI" id="CHEBI:173113"/>
        <dbReference type="EC" id="3.1.4.58"/>
    </reaction>
</comment>
<dbReference type="eggNOG" id="COG1514">
    <property type="taxonomic scope" value="Bacteria"/>
</dbReference>
<comment type="function">
    <text evidence="2">Hydrolyzes RNA 2',3'-cyclic phosphodiester to an RNA 2'-phosphomonoester.</text>
</comment>